<sequence>MREDLLLVLVLSLCLHDIHCSLNKDAARPDSLEVKSDASSPEVSPKDTQPFLPLLAPSPLLPFINYSNPPALSGLCELNFSAAGTILSTTAVDCWDPLAPYLANVVCCPQLHATVETLIGKSSSSSGKLSLNRTHATSCLSDIGQILESQGASRNIQSMCSMHPSNLTKASCPNIDVNEIERILNYSRLSAACKDVDSVDECCNQVCQNAILDAAEKISLDNRDRVSLDGIDILPAKSSIIDDCRDIVIRWLASKLDLSSSNLFLRGISQCSINRVCPLNFPDIKNVTKECGNTKRNRTACCKAMRSYMSETQEQSFITNLQATNCAALLGKKLQTANISQNVYALCRIKLKDFSLQVGSQDSGCLFPSLPTDVKYDQNTGISFICDLNDNVEASWPTTSSVPASLCNRTATKIPAIPKATSAQSGIDIKGTRYHILVMLFCSLLLNLIS</sequence>
<dbReference type="AlphaFoldDB" id="A0AAD8N4U6"/>
<organism evidence="4 5">
    <name type="scientific">Heracleum sosnowskyi</name>
    <dbReference type="NCBI Taxonomy" id="360622"/>
    <lineage>
        <taxon>Eukaryota</taxon>
        <taxon>Viridiplantae</taxon>
        <taxon>Streptophyta</taxon>
        <taxon>Embryophyta</taxon>
        <taxon>Tracheophyta</taxon>
        <taxon>Spermatophyta</taxon>
        <taxon>Magnoliopsida</taxon>
        <taxon>eudicotyledons</taxon>
        <taxon>Gunneridae</taxon>
        <taxon>Pentapetalae</taxon>
        <taxon>asterids</taxon>
        <taxon>campanulids</taxon>
        <taxon>Apiales</taxon>
        <taxon>Apiaceae</taxon>
        <taxon>Apioideae</taxon>
        <taxon>apioid superclade</taxon>
        <taxon>Tordylieae</taxon>
        <taxon>Tordyliinae</taxon>
        <taxon>Heracleum</taxon>
    </lineage>
</organism>
<feature type="signal peptide" evidence="1">
    <location>
        <begin position="1"/>
        <end position="20"/>
    </location>
</feature>
<reference evidence="4" key="2">
    <citation type="submission" date="2023-05" db="EMBL/GenBank/DDBJ databases">
        <authorList>
            <person name="Schelkunov M.I."/>
        </authorList>
    </citation>
    <scope>NUCLEOTIDE SEQUENCE</scope>
    <source>
        <strain evidence="4">Hsosn_3</strain>
        <tissue evidence="4">Leaf</tissue>
    </source>
</reference>
<protein>
    <submittedName>
        <fullName evidence="4">SPARK domain-containing protein</fullName>
    </submittedName>
</protein>
<proteinExistence type="predicted"/>
<dbReference type="InterPro" id="IPR059003">
    <property type="entry name" value="At1g61900_C"/>
</dbReference>
<reference evidence="4" key="1">
    <citation type="submission" date="2023-02" db="EMBL/GenBank/DDBJ databases">
        <title>Genome of toxic invasive species Heracleum sosnowskyi carries increased number of genes despite the absence of recent whole-genome duplications.</title>
        <authorList>
            <person name="Schelkunov M."/>
            <person name="Shtratnikova V."/>
            <person name="Makarenko M."/>
            <person name="Klepikova A."/>
            <person name="Omelchenko D."/>
            <person name="Novikova G."/>
            <person name="Obukhova E."/>
            <person name="Bogdanov V."/>
            <person name="Penin A."/>
            <person name="Logacheva M."/>
        </authorList>
    </citation>
    <scope>NUCLEOTIDE SEQUENCE</scope>
    <source>
        <strain evidence="4">Hsosn_3</strain>
        <tissue evidence="4">Leaf</tissue>
    </source>
</reference>
<evidence type="ECO:0000313" key="4">
    <source>
        <dbReference type="EMBL" id="KAK1396092.1"/>
    </source>
</evidence>
<name>A0AAD8N4U6_9APIA</name>
<evidence type="ECO:0000256" key="1">
    <source>
        <dbReference type="SAM" id="SignalP"/>
    </source>
</evidence>
<gene>
    <name evidence="4" type="ORF">POM88_005955</name>
</gene>
<accession>A0AAD8N4U6</accession>
<dbReference type="EMBL" id="JAUIZM010000002">
    <property type="protein sequence ID" value="KAK1396092.1"/>
    <property type="molecule type" value="Genomic_DNA"/>
</dbReference>
<feature type="chain" id="PRO_5041910987" evidence="1">
    <location>
        <begin position="21"/>
        <end position="450"/>
    </location>
</feature>
<dbReference type="Pfam" id="PF26584">
    <property type="entry name" value="At1g61900"/>
    <property type="match status" value="1"/>
</dbReference>
<dbReference type="PANTHER" id="PTHR33831">
    <property type="entry name" value="GPI-ANCHORED PROTEIN"/>
    <property type="match status" value="1"/>
</dbReference>
<dbReference type="Proteomes" id="UP001237642">
    <property type="component" value="Unassembled WGS sequence"/>
</dbReference>
<feature type="domain" description="At1g61900-like C-terminal" evidence="3">
    <location>
        <begin position="275"/>
        <end position="348"/>
    </location>
</feature>
<dbReference type="PANTHER" id="PTHR33831:SF8">
    <property type="entry name" value="SPARK DOMAIN-CONTAINING PROTEIN"/>
    <property type="match status" value="1"/>
</dbReference>
<keyword evidence="1" id="KW-0732">Signal</keyword>
<dbReference type="InterPro" id="IPR040336">
    <property type="entry name" value="At1g61900-like"/>
</dbReference>
<evidence type="ECO:0000259" key="3">
    <source>
        <dbReference type="Pfam" id="PF26584"/>
    </source>
</evidence>
<dbReference type="Pfam" id="PF19160">
    <property type="entry name" value="SPARK"/>
    <property type="match status" value="1"/>
</dbReference>
<dbReference type="GO" id="GO:0005886">
    <property type="term" value="C:plasma membrane"/>
    <property type="evidence" value="ECO:0007669"/>
    <property type="project" value="TreeGrafter"/>
</dbReference>
<comment type="caution">
    <text evidence="4">The sequence shown here is derived from an EMBL/GenBank/DDBJ whole genome shotgun (WGS) entry which is preliminary data.</text>
</comment>
<evidence type="ECO:0000313" key="5">
    <source>
        <dbReference type="Proteomes" id="UP001237642"/>
    </source>
</evidence>
<keyword evidence="5" id="KW-1185">Reference proteome</keyword>
<feature type="domain" description="SPARK" evidence="2">
    <location>
        <begin position="73"/>
        <end position="219"/>
    </location>
</feature>
<evidence type="ECO:0000259" key="2">
    <source>
        <dbReference type="Pfam" id="PF19160"/>
    </source>
</evidence>
<dbReference type="InterPro" id="IPR043891">
    <property type="entry name" value="SPARK"/>
</dbReference>